<dbReference type="NCBIfam" id="TIGR04183">
    <property type="entry name" value="Por_Secre_tail"/>
    <property type="match status" value="1"/>
</dbReference>
<dbReference type="Pfam" id="PF18962">
    <property type="entry name" value="Por_Secre_tail"/>
    <property type="match status" value="1"/>
</dbReference>
<gene>
    <name evidence="3" type="ORF">ON006_21740</name>
</gene>
<proteinExistence type="predicted"/>
<keyword evidence="1" id="KW-0732">Signal</keyword>
<feature type="signal peptide" evidence="1">
    <location>
        <begin position="1"/>
        <end position="21"/>
    </location>
</feature>
<reference evidence="3" key="1">
    <citation type="submission" date="2022-11" db="EMBL/GenBank/DDBJ databases">
        <title>Dyadobacter pollutisoli sp. nov., isolated from plastic dumped soil.</title>
        <authorList>
            <person name="Kim J.M."/>
            <person name="Kim K.R."/>
            <person name="Lee J.K."/>
            <person name="Hao L."/>
            <person name="Jeon C.O."/>
        </authorList>
    </citation>
    <scope>NUCLEOTIDE SEQUENCE</scope>
    <source>
        <strain evidence="3">U1</strain>
    </source>
</reference>
<evidence type="ECO:0000259" key="2">
    <source>
        <dbReference type="Pfam" id="PF18962"/>
    </source>
</evidence>
<evidence type="ECO:0000313" key="3">
    <source>
        <dbReference type="EMBL" id="WAC10367.1"/>
    </source>
</evidence>
<evidence type="ECO:0000256" key="1">
    <source>
        <dbReference type="SAM" id="SignalP"/>
    </source>
</evidence>
<organism evidence="3 4">
    <name type="scientific">Dyadobacter pollutisoli</name>
    <dbReference type="NCBI Taxonomy" id="2910158"/>
    <lineage>
        <taxon>Bacteria</taxon>
        <taxon>Pseudomonadati</taxon>
        <taxon>Bacteroidota</taxon>
        <taxon>Cytophagia</taxon>
        <taxon>Cytophagales</taxon>
        <taxon>Spirosomataceae</taxon>
        <taxon>Dyadobacter</taxon>
    </lineage>
</organism>
<dbReference type="KEGG" id="dpf:ON006_21740"/>
<accession>A0A9E8SN28</accession>
<dbReference type="RefSeq" id="WP_244824462.1">
    <property type="nucleotide sequence ID" value="NZ_CP112998.1"/>
</dbReference>
<evidence type="ECO:0000313" key="4">
    <source>
        <dbReference type="Proteomes" id="UP001164653"/>
    </source>
</evidence>
<name>A0A9E8SN28_9BACT</name>
<dbReference type="Gene3D" id="2.180.10.10">
    <property type="entry name" value="RHS repeat-associated core"/>
    <property type="match status" value="1"/>
</dbReference>
<feature type="chain" id="PRO_5039199842" evidence="1">
    <location>
        <begin position="22"/>
        <end position="1178"/>
    </location>
</feature>
<dbReference type="EMBL" id="CP112998">
    <property type="protein sequence ID" value="WAC10367.1"/>
    <property type="molecule type" value="Genomic_DNA"/>
</dbReference>
<protein>
    <submittedName>
        <fullName evidence="3">T9SS type A sorting domain-containing protein</fullName>
    </submittedName>
</protein>
<keyword evidence="4" id="KW-1185">Reference proteome</keyword>
<feature type="domain" description="Secretion system C-terminal sorting" evidence="2">
    <location>
        <begin position="1108"/>
        <end position="1176"/>
    </location>
</feature>
<sequence>MKHLVLLFFFFISGVSHSAMAQLPSDPESPVDTVNVIEPVDPENAIQAESGYTKVSPPSPQSASFQRYGDYPVGHVTGVPEINIPLFTINTGKLILPISMSYHAAGFKPRDNSGVLGLGWSLNAGGRISRTVIGDPDELASTPAKIVPAGQLTGTTIDAIDADRRLYQLQLAADETASGTDLQPDIFYYNFPSDGGKFMLKNIFDASGNYTGANKPITVPYRPIKISSNAASFNSTFTHFEIIDEDGVTYRYGRSVANVDVIETTYPDQKNAGRSFTTSWLLTDIISQGGKEHITLKYTTGIYYSSSNRTDLGKINSFDIGNPPQSINSFVTPGANAFSQINISQGIITSTHYVTLLKSIEWENGKVLFSYETGGNAPTTFDGNKLKTMEVFDAGNNLVQKHSFSQGMYTGDVKRYKLTKLERFGVPAGATSETHSFEYNEPPQPAPNNPVDLKGLDYWGYYNGMNANGSLIPGNYKVLVTGKGGGQTSYSSGTANREANETTTKYYVLKKINYPTAGSTEFEYEGNKVWWASTATSAGGLRVKRIINHVEGQQEIKSYEYGGEQCAGCGFIRLNPFQTESFWTMGYMNKHVTLQSGCEAENTYVLKVSSDIVDGSAYFQTSPVLYTNATEYIGNVNANQGKTVFTYDSPSLFFSNNPFIRYLANVDFWKGSNLLSKETLGHLGGTYTSIEKETYQYTNIIRDSLQAQYIEPFTIDADTGEPSFAHLVCGHTMDAFRLFDYKIKTGSALLSQKQVIKNANSNGGISTTETYQYPADYLLPKSKTFSNSEGQVIETTYTYPFDLPAYSNMTNANVVTPVILQTAKEGNLVVASKTDYACAAGAWGTSNPCIYVPSIISSQRIENNVAGPVFPEVTFNSYTDRGYATEYTSRNGMVTGLEWHVNGGNANLLSAETTGLNTAFAQTKSYQYQPLVGIKSMTDANGKVTFYDYDSFNRLKNVRGNNAAGPVRASYCYNYAGQPIDCAVIAAAGTINPIPLFLLPDSKSTPLPVTLVRFTAVKDEFAALLTWNTSSETNSERFDIEHSINGKEWTKIGSIAAHGESSTTKFYSFRDNSPISGDNFYRLKMMDSDGTFAYSHIENLHFDNSIKVYPNPVISDKLHLDTPEKVSQVQIYDLSGNVFYSGKTENGMISTSHLAAGIYIVQITATNGAVSTHRIIKK</sequence>
<dbReference type="Proteomes" id="UP001164653">
    <property type="component" value="Chromosome"/>
</dbReference>
<dbReference type="InterPro" id="IPR026444">
    <property type="entry name" value="Secre_tail"/>
</dbReference>
<dbReference type="AlphaFoldDB" id="A0A9E8SN28"/>